<accession>A0A1A8YLZ1</accession>
<feature type="region of interest" description="Disordered" evidence="1">
    <location>
        <begin position="41"/>
        <end position="86"/>
    </location>
</feature>
<proteinExistence type="predicted"/>
<dbReference type="EMBL" id="FLRE01000039">
    <property type="protein sequence ID" value="SBT32579.1"/>
    <property type="molecule type" value="Genomic_DNA"/>
</dbReference>
<keyword evidence="2" id="KW-0812">Transmembrane</keyword>
<feature type="compositionally biased region" description="Basic and acidic residues" evidence="1">
    <location>
        <begin position="69"/>
        <end position="79"/>
    </location>
</feature>
<evidence type="ECO:0000256" key="1">
    <source>
        <dbReference type="SAM" id="MobiDB-lite"/>
    </source>
</evidence>
<keyword evidence="2" id="KW-1133">Transmembrane helix</keyword>
<evidence type="ECO:0000313" key="4">
    <source>
        <dbReference type="Proteomes" id="UP000078550"/>
    </source>
</evidence>
<sequence length="119" mass="13739">MGICYPVPAIISLPPFLIKIVPFGVMNVYLHLCNAKCKKKKKKKKKTKMGKGKGITKENLMSKRVRKGKLNERKIEEKRKERRTGKNRRLGCTSLFAFSSFRSFPFTLKTFSVRTALTR</sequence>
<evidence type="ECO:0000256" key="2">
    <source>
        <dbReference type="SAM" id="Phobius"/>
    </source>
</evidence>
<evidence type="ECO:0000313" key="3">
    <source>
        <dbReference type="EMBL" id="SBT32579.1"/>
    </source>
</evidence>
<dbReference type="AlphaFoldDB" id="A0A1A8YLZ1"/>
<feature type="compositionally biased region" description="Basic residues" evidence="1">
    <location>
        <begin position="41"/>
        <end position="51"/>
    </location>
</feature>
<gene>
    <name evidence="3" type="ORF">POVWA2_010350</name>
</gene>
<reference evidence="4" key="1">
    <citation type="submission" date="2016-05" db="EMBL/GenBank/DDBJ databases">
        <authorList>
            <person name="Naeem Raeece"/>
        </authorList>
    </citation>
    <scope>NUCLEOTIDE SEQUENCE [LARGE SCALE GENOMIC DNA]</scope>
</reference>
<feature type="transmembrane region" description="Helical" evidence="2">
    <location>
        <begin position="16"/>
        <end position="35"/>
    </location>
</feature>
<organism evidence="3 4">
    <name type="scientific">Plasmodium ovale wallikeri</name>
    <dbReference type="NCBI Taxonomy" id="864142"/>
    <lineage>
        <taxon>Eukaryota</taxon>
        <taxon>Sar</taxon>
        <taxon>Alveolata</taxon>
        <taxon>Apicomplexa</taxon>
        <taxon>Aconoidasida</taxon>
        <taxon>Haemosporida</taxon>
        <taxon>Plasmodiidae</taxon>
        <taxon>Plasmodium</taxon>
        <taxon>Plasmodium (Plasmodium)</taxon>
    </lineage>
</organism>
<dbReference type="Proteomes" id="UP000078550">
    <property type="component" value="Unassembled WGS sequence"/>
</dbReference>
<protein>
    <submittedName>
        <fullName evidence="3">Uncharacterized protein</fullName>
    </submittedName>
</protein>
<name>A0A1A8YLZ1_PLAOA</name>
<keyword evidence="2" id="KW-0472">Membrane</keyword>